<dbReference type="OrthoDB" id="9801424at2"/>
<dbReference type="SFLD" id="SFLDS00029">
    <property type="entry name" value="Radical_SAM"/>
    <property type="match status" value="1"/>
</dbReference>
<evidence type="ECO:0000256" key="2">
    <source>
        <dbReference type="ARBA" id="ARBA00022691"/>
    </source>
</evidence>
<dbReference type="Proteomes" id="UP000461768">
    <property type="component" value="Unassembled WGS sequence"/>
</dbReference>
<evidence type="ECO:0000256" key="4">
    <source>
        <dbReference type="ARBA" id="ARBA00023004"/>
    </source>
</evidence>
<dbReference type="PANTHER" id="PTHR43409:SF16">
    <property type="entry name" value="SLR0320 PROTEIN"/>
    <property type="match status" value="1"/>
</dbReference>
<dbReference type="InterPro" id="IPR023404">
    <property type="entry name" value="rSAM_horseshoe"/>
</dbReference>
<dbReference type="SUPFAM" id="SSF102114">
    <property type="entry name" value="Radical SAM enzymes"/>
    <property type="match status" value="1"/>
</dbReference>
<reference evidence="8 9" key="2">
    <citation type="submission" date="2020-02" db="EMBL/GenBank/DDBJ databases">
        <title>Candidatus Galacturonibacter soehngenii shows hetero-acetogenic catabolism of galacturonic acid but lacks a canonical carbon monoxide dehydrogenase/acetyl-CoA synthase complex.</title>
        <authorList>
            <person name="Diender M."/>
            <person name="Stouten G.R."/>
            <person name="Petersen J.F."/>
            <person name="Nielsen P.H."/>
            <person name="Dueholm M.S."/>
            <person name="Pronk J.T."/>
            <person name="Van Loosdrecht M.C.M."/>
        </authorList>
    </citation>
    <scope>NUCLEOTIDE SEQUENCE [LARGE SCALE GENOMIC DNA]</scope>
    <source>
        <strain evidence="8">GalUA</strain>
    </source>
</reference>
<keyword evidence="5" id="KW-0411">Iron-sulfur</keyword>
<reference evidence="8 9" key="1">
    <citation type="submission" date="2019-09" db="EMBL/GenBank/DDBJ databases">
        <authorList>
            <person name="Valk L.C."/>
        </authorList>
    </citation>
    <scope>NUCLEOTIDE SEQUENCE [LARGE SCALE GENOMIC DNA]</scope>
    <source>
        <strain evidence="8">GalUA</strain>
    </source>
</reference>
<dbReference type="PANTHER" id="PTHR43409">
    <property type="entry name" value="ANAEROBIC MAGNESIUM-PROTOPORPHYRIN IX MONOMETHYL ESTER CYCLASE-RELATED"/>
    <property type="match status" value="1"/>
</dbReference>
<dbReference type="AlphaFoldDB" id="A0A7V7UC37"/>
<dbReference type="Pfam" id="PF04055">
    <property type="entry name" value="Radical_SAM"/>
    <property type="match status" value="1"/>
</dbReference>
<dbReference type="GO" id="GO:0051539">
    <property type="term" value="F:4 iron, 4 sulfur cluster binding"/>
    <property type="evidence" value="ECO:0007669"/>
    <property type="project" value="UniProtKB-KW"/>
</dbReference>
<keyword evidence="9" id="KW-1185">Reference proteome</keyword>
<dbReference type="Pfam" id="PF13311">
    <property type="entry name" value="DUF4080"/>
    <property type="match status" value="1"/>
</dbReference>
<dbReference type="InterPro" id="IPR006158">
    <property type="entry name" value="Cobalamin-bd"/>
</dbReference>
<feature type="domain" description="Radical SAM core" evidence="7">
    <location>
        <begin position="172"/>
        <end position="399"/>
    </location>
</feature>
<sequence>MKILLVAINAKYIHTNLAVYDLQAYAKQYGKEIEVVEFTINHQQDYILEEIYKKKPDVVAFSCYIWNFQYVKEITADLSQLLPSLAIWLGGPEVSYDTTLLLKDMGQLKGIMYGEGEKTFLELACHYIDSSIELGKIRGLVFRNDANEIIANSPRDLMSLDEIPFCYSDLKQFENKIIYYETSRGCPFSCSYCLSSIDKKVRFRDIELVKKELKFFIDHNVPQVKFVDRTFNCNPKHSRAIWEYLIEQDNKITNFHFEISADLLNEEDMEIMSRMRPGLIQLEIGVQSTNEKTIKEIERTMDFIDLKKVVEQINSFHNIHQHLDLIAGLPYEGYESFRKSFNDVYALRPEQLQLGFLKVLKGSKMHAYAKEYGIVYRSNPVYEVLYTKWLTHDELLRIKRVEEMVELYYNSNQFTKTLAVLEKVFETAFDLYHALGDFYEEMGYIVQSPSRIARYHILLAFAKRYDEKNEDLYKELLLFDLYLRENLKSRPEWATDLSIYKEEIKDFYRREEEERRYLVGYDNFNAKQLRKMTHLEVFSSRTIKLSTDTDHKIMVVFDYNNRNPLTFEAFTQIVGEIE</sequence>
<dbReference type="InterPro" id="IPR034466">
    <property type="entry name" value="Methyltransferase_Class_B"/>
</dbReference>
<dbReference type="InterPro" id="IPR006638">
    <property type="entry name" value="Elp3/MiaA/NifB-like_rSAM"/>
</dbReference>
<evidence type="ECO:0000313" key="8">
    <source>
        <dbReference type="EMBL" id="KAB1438545.1"/>
    </source>
</evidence>
<comment type="cofactor">
    <cofactor evidence="1">
        <name>[4Fe-4S] cluster</name>
        <dbReference type="ChEBI" id="CHEBI:49883"/>
    </cofactor>
</comment>
<name>A0A7V7UC37_9FIRM</name>
<dbReference type="InterPro" id="IPR007197">
    <property type="entry name" value="rSAM"/>
</dbReference>
<gene>
    <name evidence="8" type="ORF">F7O84_13495</name>
</gene>
<dbReference type="Pfam" id="PF02310">
    <property type="entry name" value="B12-binding"/>
    <property type="match status" value="1"/>
</dbReference>
<protein>
    <submittedName>
        <fullName evidence="8">B12-binding domain-containing radical SAM protein</fullName>
    </submittedName>
</protein>
<proteinExistence type="predicted"/>
<dbReference type="InterPro" id="IPR058240">
    <property type="entry name" value="rSAM_sf"/>
</dbReference>
<dbReference type="SUPFAM" id="SSF52242">
    <property type="entry name" value="Cobalamin (vitamin B12)-binding domain"/>
    <property type="match status" value="1"/>
</dbReference>
<keyword evidence="3" id="KW-0479">Metal-binding</keyword>
<dbReference type="GO" id="GO:0005829">
    <property type="term" value="C:cytosol"/>
    <property type="evidence" value="ECO:0007669"/>
    <property type="project" value="TreeGrafter"/>
</dbReference>
<dbReference type="InterPro" id="IPR025288">
    <property type="entry name" value="DUF4080"/>
</dbReference>
<dbReference type="RefSeq" id="WP_151146161.1">
    <property type="nucleotide sequence ID" value="NZ_WAGX01000005.1"/>
</dbReference>
<evidence type="ECO:0000259" key="7">
    <source>
        <dbReference type="PROSITE" id="PS51918"/>
    </source>
</evidence>
<evidence type="ECO:0000256" key="5">
    <source>
        <dbReference type="ARBA" id="ARBA00023014"/>
    </source>
</evidence>
<dbReference type="Gene3D" id="3.80.30.20">
    <property type="entry name" value="tm_1862 like domain"/>
    <property type="match status" value="1"/>
</dbReference>
<evidence type="ECO:0000256" key="1">
    <source>
        <dbReference type="ARBA" id="ARBA00001966"/>
    </source>
</evidence>
<dbReference type="PROSITE" id="PS51918">
    <property type="entry name" value="RADICAL_SAM"/>
    <property type="match status" value="1"/>
</dbReference>
<dbReference type="InterPro" id="IPR036724">
    <property type="entry name" value="Cobalamin-bd_sf"/>
</dbReference>
<keyword evidence="2" id="KW-0949">S-adenosyl-L-methionine</keyword>
<dbReference type="GO" id="GO:0003824">
    <property type="term" value="F:catalytic activity"/>
    <property type="evidence" value="ECO:0007669"/>
    <property type="project" value="InterPro"/>
</dbReference>
<dbReference type="SFLD" id="SFLDG01123">
    <property type="entry name" value="methyltransferase_(Class_B)"/>
    <property type="match status" value="1"/>
</dbReference>
<evidence type="ECO:0000313" key="9">
    <source>
        <dbReference type="Proteomes" id="UP000461768"/>
    </source>
</evidence>
<dbReference type="SMART" id="SM00729">
    <property type="entry name" value="Elp3"/>
    <property type="match status" value="1"/>
</dbReference>
<accession>A0A7V7UC37</accession>
<comment type="caution">
    <text evidence="8">The sequence shown here is derived from an EMBL/GenBank/DDBJ whole genome shotgun (WGS) entry which is preliminary data.</text>
</comment>
<dbReference type="EMBL" id="WAGX01000005">
    <property type="protein sequence ID" value="KAB1438545.1"/>
    <property type="molecule type" value="Genomic_DNA"/>
</dbReference>
<evidence type="ECO:0000256" key="3">
    <source>
        <dbReference type="ARBA" id="ARBA00022723"/>
    </source>
</evidence>
<feature type="domain" description="B12-binding" evidence="6">
    <location>
        <begin position="1"/>
        <end position="134"/>
    </location>
</feature>
<organism evidence="8 9">
    <name type="scientific">Candidatus Galacturonatibacter soehngenii</name>
    <dbReference type="NCBI Taxonomy" id="2307010"/>
    <lineage>
        <taxon>Bacteria</taxon>
        <taxon>Bacillati</taxon>
        <taxon>Bacillota</taxon>
        <taxon>Clostridia</taxon>
        <taxon>Lachnospirales</taxon>
        <taxon>Lachnospiraceae</taxon>
        <taxon>Candidatus Galacturonatibacter</taxon>
    </lineage>
</organism>
<dbReference type="GO" id="GO:0046872">
    <property type="term" value="F:metal ion binding"/>
    <property type="evidence" value="ECO:0007669"/>
    <property type="project" value="UniProtKB-KW"/>
</dbReference>
<dbReference type="Gene3D" id="3.40.50.280">
    <property type="entry name" value="Cobalamin-binding domain"/>
    <property type="match status" value="1"/>
</dbReference>
<dbReference type="PROSITE" id="PS51332">
    <property type="entry name" value="B12_BINDING"/>
    <property type="match status" value="1"/>
</dbReference>
<keyword evidence="4" id="KW-0408">Iron</keyword>
<dbReference type="SFLD" id="SFLDG01082">
    <property type="entry name" value="B12-binding_domain_containing"/>
    <property type="match status" value="1"/>
</dbReference>
<dbReference type="GO" id="GO:0031419">
    <property type="term" value="F:cobalamin binding"/>
    <property type="evidence" value="ECO:0007669"/>
    <property type="project" value="InterPro"/>
</dbReference>
<evidence type="ECO:0000259" key="6">
    <source>
        <dbReference type="PROSITE" id="PS51332"/>
    </source>
</evidence>
<dbReference type="InterPro" id="IPR051198">
    <property type="entry name" value="BchE-like"/>
</dbReference>